<comment type="catalytic activity">
    <reaction evidence="9">
        <text>L-threonyl-[protein] + ATP = O-phospho-L-threonyl-[protein] + ADP + H(+)</text>
        <dbReference type="Rhea" id="RHEA:46608"/>
        <dbReference type="Rhea" id="RHEA-COMP:11060"/>
        <dbReference type="Rhea" id="RHEA-COMP:11605"/>
        <dbReference type="ChEBI" id="CHEBI:15378"/>
        <dbReference type="ChEBI" id="CHEBI:30013"/>
        <dbReference type="ChEBI" id="CHEBI:30616"/>
        <dbReference type="ChEBI" id="CHEBI:61977"/>
        <dbReference type="ChEBI" id="CHEBI:456216"/>
        <dbReference type="EC" id="2.7.11.1"/>
    </reaction>
</comment>
<organism evidence="12 13">
    <name type="scientific">Oxyruncus cristatus</name>
    <name type="common">sharpbill</name>
    <dbReference type="NCBI Taxonomy" id="114331"/>
    <lineage>
        <taxon>Eukaryota</taxon>
        <taxon>Metazoa</taxon>
        <taxon>Chordata</taxon>
        <taxon>Craniata</taxon>
        <taxon>Vertebrata</taxon>
        <taxon>Euteleostomi</taxon>
        <taxon>Archelosauria</taxon>
        <taxon>Archosauria</taxon>
        <taxon>Dinosauria</taxon>
        <taxon>Saurischia</taxon>
        <taxon>Theropoda</taxon>
        <taxon>Coelurosauria</taxon>
        <taxon>Aves</taxon>
        <taxon>Neognathae</taxon>
        <taxon>Neoaves</taxon>
        <taxon>Telluraves</taxon>
        <taxon>Australaves</taxon>
        <taxon>Passeriformes</taxon>
        <taxon>Cotingidae</taxon>
        <taxon>Oxyruncus</taxon>
    </lineage>
</organism>
<dbReference type="Gene3D" id="1.10.510.10">
    <property type="entry name" value="Transferase(Phosphotransferase) domain 1"/>
    <property type="match status" value="1"/>
</dbReference>
<evidence type="ECO:0000256" key="1">
    <source>
        <dbReference type="ARBA" id="ARBA00004340"/>
    </source>
</evidence>
<evidence type="ECO:0000256" key="4">
    <source>
        <dbReference type="ARBA" id="ARBA00022527"/>
    </source>
</evidence>
<gene>
    <name evidence="12" type="primary">Pim3_2</name>
    <name evidence="12" type="ORF">OXYCRI_R07317</name>
</gene>
<accession>A0A7L1A501</accession>
<dbReference type="InterPro" id="IPR000719">
    <property type="entry name" value="Prot_kinase_dom"/>
</dbReference>
<feature type="non-terminal residue" evidence="12">
    <location>
        <position position="68"/>
    </location>
</feature>
<name>A0A7L1A501_9PASS</name>
<keyword evidence="7 12" id="KW-0418">Kinase</keyword>
<dbReference type="AlphaFoldDB" id="A0A7L1A501"/>
<sequence>FGHYHSHSATIWSLGVLLCVMVCGNFPFEEDEDIVAGQLCFWQQVSSECQQLIRWCLCKHPWHKPLLE</sequence>
<evidence type="ECO:0000256" key="7">
    <source>
        <dbReference type="ARBA" id="ARBA00022777"/>
    </source>
</evidence>
<evidence type="ECO:0000259" key="11">
    <source>
        <dbReference type="PROSITE" id="PS50011"/>
    </source>
</evidence>
<evidence type="ECO:0000313" key="13">
    <source>
        <dbReference type="Proteomes" id="UP000564466"/>
    </source>
</evidence>
<comment type="similarity">
    <text evidence="2">Belongs to the protein kinase superfamily. CAMK Ser/Thr protein kinase family. PIM subfamily.</text>
</comment>
<comment type="caution">
    <text evidence="12">The sequence shown here is derived from an EMBL/GenBank/DDBJ whole genome shotgun (WGS) entry which is preliminary data.</text>
</comment>
<reference evidence="12 13" key="1">
    <citation type="submission" date="2019-09" db="EMBL/GenBank/DDBJ databases">
        <title>Bird 10,000 Genomes (B10K) Project - Family phase.</title>
        <authorList>
            <person name="Zhang G."/>
        </authorList>
    </citation>
    <scope>NUCLEOTIDE SEQUENCE [LARGE SCALE GENOMIC DNA]</scope>
    <source>
        <strain evidence="12">B10K-DU-002-07</strain>
        <tissue evidence="12">Muscle</tissue>
    </source>
</reference>
<evidence type="ECO:0000256" key="5">
    <source>
        <dbReference type="ARBA" id="ARBA00022679"/>
    </source>
</evidence>
<dbReference type="GO" id="GO:0043657">
    <property type="term" value="C:host cell"/>
    <property type="evidence" value="ECO:0007669"/>
    <property type="project" value="UniProtKB-SubCell"/>
</dbReference>
<dbReference type="EMBL" id="VXAY01006953">
    <property type="protein sequence ID" value="NXM35720.1"/>
    <property type="molecule type" value="Genomic_DNA"/>
</dbReference>
<evidence type="ECO:0000256" key="8">
    <source>
        <dbReference type="ARBA" id="ARBA00022840"/>
    </source>
</evidence>
<dbReference type="PANTHER" id="PTHR22984">
    <property type="entry name" value="SERINE/THREONINE-PROTEIN KINASE PIM"/>
    <property type="match status" value="1"/>
</dbReference>
<dbReference type="PROSITE" id="PS50011">
    <property type="entry name" value="PROTEIN_KINASE_DOM"/>
    <property type="match status" value="1"/>
</dbReference>
<dbReference type="PANTHER" id="PTHR22984:SF25">
    <property type="entry name" value="PROTEIN KINASE DOMAIN-CONTAINING PROTEIN"/>
    <property type="match status" value="1"/>
</dbReference>
<evidence type="ECO:0000256" key="9">
    <source>
        <dbReference type="ARBA" id="ARBA00047899"/>
    </source>
</evidence>
<evidence type="ECO:0000256" key="3">
    <source>
        <dbReference type="ARBA" id="ARBA00012513"/>
    </source>
</evidence>
<evidence type="ECO:0000313" key="12">
    <source>
        <dbReference type="EMBL" id="NXM35720.1"/>
    </source>
</evidence>
<keyword evidence="13" id="KW-1185">Reference proteome</keyword>
<evidence type="ECO:0000256" key="10">
    <source>
        <dbReference type="ARBA" id="ARBA00048679"/>
    </source>
</evidence>
<dbReference type="GO" id="GO:0043066">
    <property type="term" value="P:negative regulation of apoptotic process"/>
    <property type="evidence" value="ECO:0007669"/>
    <property type="project" value="TreeGrafter"/>
</dbReference>
<evidence type="ECO:0000256" key="2">
    <source>
        <dbReference type="ARBA" id="ARBA00005505"/>
    </source>
</evidence>
<dbReference type="InterPro" id="IPR011009">
    <property type="entry name" value="Kinase-like_dom_sf"/>
</dbReference>
<dbReference type="Pfam" id="PF00069">
    <property type="entry name" value="Pkinase"/>
    <property type="match status" value="1"/>
</dbReference>
<dbReference type="GO" id="GO:0005524">
    <property type="term" value="F:ATP binding"/>
    <property type="evidence" value="ECO:0007669"/>
    <property type="project" value="UniProtKB-KW"/>
</dbReference>
<proteinExistence type="inferred from homology"/>
<dbReference type="InterPro" id="IPR051138">
    <property type="entry name" value="PIM_Ser/Thr_kinase"/>
</dbReference>
<feature type="non-terminal residue" evidence="12">
    <location>
        <position position="1"/>
    </location>
</feature>
<protein>
    <recommendedName>
        <fullName evidence="3">non-specific serine/threonine protein kinase</fullName>
        <ecNumber evidence="3">2.7.11.1</ecNumber>
    </recommendedName>
</protein>
<dbReference type="GO" id="GO:0004674">
    <property type="term" value="F:protein serine/threonine kinase activity"/>
    <property type="evidence" value="ECO:0007669"/>
    <property type="project" value="UniProtKB-KW"/>
</dbReference>
<dbReference type="GO" id="GO:0007346">
    <property type="term" value="P:regulation of mitotic cell cycle"/>
    <property type="evidence" value="ECO:0007669"/>
    <property type="project" value="TreeGrafter"/>
</dbReference>
<feature type="domain" description="Protein kinase" evidence="11">
    <location>
        <begin position="1"/>
        <end position="68"/>
    </location>
</feature>
<dbReference type="GO" id="GO:0005737">
    <property type="term" value="C:cytoplasm"/>
    <property type="evidence" value="ECO:0007669"/>
    <property type="project" value="TreeGrafter"/>
</dbReference>
<keyword evidence="5" id="KW-0808">Transferase</keyword>
<dbReference type="Proteomes" id="UP000564466">
    <property type="component" value="Unassembled WGS sequence"/>
</dbReference>
<keyword evidence="4" id="KW-0723">Serine/threonine-protein kinase</keyword>
<dbReference type="EC" id="2.7.11.1" evidence="3"/>
<comment type="subcellular location">
    <subcellularLocation>
        <location evidence="1">Host cell</location>
    </subcellularLocation>
</comment>
<keyword evidence="8" id="KW-0067">ATP-binding</keyword>
<comment type="catalytic activity">
    <reaction evidence="10">
        <text>L-seryl-[protein] + ATP = O-phospho-L-seryl-[protein] + ADP + H(+)</text>
        <dbReference type="Rhea" id="RHEA:17989"/>
        <dbReference type="Rhea" id="RHEA-COMP:9863"/>
        <dbReference type="Rhea" id="RHEA-COMP:11604"/>
        <dbReference type="ChEBI" id="CHEBI:15378"/>
        <dbReference type="ChEBI" id="CHEBI:29999"/>
        <dbReference type="ChEBI" id="CHEBI:30616"/>
        <dbReference type="ChEBI" id="CHEBI:83421"/>
        <dbReference type="ChEBI" id="CHEBI:456216"/>
        <dbReference type="EC" id="2.7.11.1"/>
    </reaction>
</comment>
<keyword evidence="6" id="KW-0547">Nucleotide-binding</keyword>
<evidence type="ECO:0000256" key="6">
    <source>
        <dbReference type="ARBA" id="ARBA00022741"/>
    </source>
</evidence>
<dbReference type="SUPFAM" id="SSF56112">
    <property type="entry name" value="Protein kinase-like (PK-like)"/>
    <property type="match status" value="1"/>
</dbReference>